<feature type="domain" description="Uracil-DNA glycosylase-like" evidence="8">
    <location>
        <begin position="14"/>
        <end position="171"/>
    </location>
</feature>
<dbReference type="SUPFAM" id="SSF52141">
    <property type="entry name" value="Uracil-DNA glycosylase-like"/>
    <property type="match status" value="1"/>
</dbReference>
<dbReference type="PANTHER" id="PTHR33693">
    <property type="entry name" value="TYPE-5 URACIL-DNA GLYCOSYLASE"/>
    <property type="match status" value="1"/>
</dbReference>
<dbReference type="Pfam" id="PF03167">
    <property type="entry name" value="UDG"/>
    <property type="match status" value="1"/>
</dbReference>
<dbReference type="InterPro" id="IPR036895">
    <property type="entry name" value="Uracil-DNA_glycosylase-like_sf"/>
</dbReference>
<keyword evidence="3" id="KW-0227">DNA damage</keyword>
<dbReference type="KEGG" id="vg:29125268"/>
<dbReference type="Proteomes" id="UP000203261">
    <property type="component" value="Segment"/>
</dbReference>
<dbReference type="RefSeq" id="YP_009302488.1">
    <property type="nucleotide sequence ID" value="NC_031245.1"/>
</dbReference>
<dbReference type="GeneID" id="29125268"/>
<keyword evidence="6" id="KW-0411">Iron-sulfur</keyword>
<evidence type="ECO:0000259" key="8">
    <source>
        <dbReference type="SMART" id="SM00986"/>
    </source>
</evidence>
<dbReference type="InterPro" id="IPR005122">
    <property type="entry name" value="Uracil-DNA_glycosylase-like"/>
</dbReference>
<keyword evidence="5" id="KW-0408">Iron</keyword>
<evidence type="ECO:0000313" key="10">
    <source>
        <dbReference type="Proteomes" id="UP000203261"/>
    </source>
</evidence>
<keyword evidence="4" id="KW-0378">Hydrolase</keyword>
<keyword evidence="2" id="KW-0479">Metal-binding</keyword>
<protein>
    <submittedName>
        <fullName evidence="9">Uracil-DNA glycosylase</fullName>
    </submittedName>
</protein>
<dbReference type="GO" id="GO:0097506">
    <property type="term" value="F:deaminated base DNA N-glycosylase activity"/>
    <property type="evidence" value="ECO:0007669"/>
    <property type="project" value="UniProtKB-ARBA"/>
</dbReference>
<dbReference type="GO" id="GO:0006281">
    <property type="term" value="P:DNA repair"/>
    <property type="evidence" value="ECO:0007669"/>
    <property type="project" value="UniProtKB-KW"/>
</dbReference>
<sequence length="192" mass="21258">MNCSELCKGKTIVYPRGTENPIFYVVGEAPGFTENKVGKPFVGRSGKLLEKLMSEVGLDETNTRISSVLPCIPLNDKGVIRPPSQEEADHCSGILVNDLIKTKPKVIIALGATAARFFIRGNFTKISRVRGMIYGVKIKDMTALVVPTYHPAYLLRRKSEDTNKLVIEDFQVALNLVDNKRGEHHETKSTNA</sequence>
<dbReference type="SMART" id="SM00986">
    <property type="entry name" value="UDG"/>
    <property type="match status" value="1"/>
</dbReference>
<dbReference type="CDD" id="cd10030">
    <property type="entry name" value="UDG-F4_TTUDGA_SPO1dp_like"/>
    <property type="match status" value="1"/>
</dbReference>
<proteinExistence type="predicted"/>
<evidence type="ECO:0000256" key="1">
    <source>
        <dbReference type="ARBA" id="ARBA00022485"/>
    </source>
</evidence>
<dbReference type="InterPro" id="IPR051536">
    <property type="entry name" value="UDG_Type-4/5"/>
</dbReference>
<dbReference type="EMBL" id="KT624200">
    <property type="protein sequence ID" value="AMM44899.1"/>
    <property type="molecule type" value="Genomic_DNA"/>
</dbReference>
<gene>
    <name evidence="9" type="ORF">SP15_100</name>
</gene>
<evidence type="ECO:0000256" key="7">
    <source>
        <dbReference type="ARBA" id="ARBA00023204"/>
    </source>
</evidence>
<dbReference type="Gene3D" id="3.40.470.10">
    <property type="entry name" value="Uracil-DNA glycosylase-like domain"/>
    <property type="match status" value="1"/>
</dbReference>
<dbReference type="GO" id="GO:0046872">
    <property type="term" value="F:metal ion binding"/>
    <property type="evidence" value="ECO:0007669"/>
    <property type="project" value="UniProtKB-KW"/>
</dbReference>
<evidence type="ECO:0000313" key="9">
    <source>
        <dbReference type="EMBL" id="AMM44899.1"/>
    </source>
</evidence>
<name>A0A127AW33_9CAUD</name>
<keyword evidence="10" id="KW-1185">Reference proteome</keyword>
<evidence type="ECO:0000256" key="2">
    <source>
        <dbReference type="ARBA" id="ARBA00022723"/>
    </source>
</evidence>
<reference evidence="9 10" key="1">
    <citation type="submission" date="2015-08" db="EMBL/GenBank/DDBJ databases">
        <authorList>
            <person name="Babu N.S."/>
            <person name="Beckwith C.J."/>
            <person name="Beseler K.G."/>
            <person name="Brison A."/>
            <person name="Carone J.V."/>
            <person name="Caskin T.P."/>
            <person name="Diamond M."/>
            <person name="Durham M.E."/>
            <person name="Foxe J.M."/>
            <person name="Go M."/>
            <person name="Henderson B.A."/>
            <person name="Jones I.B."/>
            <person name="McGettigan J.A."/>
            <person name="Micheletti S.J."/>
            <person name="Nasrallah M.E."/>
            <person name="Ortiz D."/>
            <person name="Piller C.R."/>
            <person name="Privatt S.R."/>
            <person name="Schneider S.L."/>
            <person name="Sharp S."/>
            <person name="Smith T.C."/>
            <person name="Stanton J.D."/>
            <person name="Ullery H.E."/>
            <person name="Wilson R.J."/>
            <person name="Serrano M.G."/>
            <person name="Buck G."/>
            <person name="Lee V."/>
            <person name="Wang Y."/>
            <person name="Carvalho R."/>
            <person name="Voegtly L."/>
            <person name="Shi R."/>
            <person name="Duckworth R."/>
            <person name="Johnson A."/>
            <person name="Loviza R."/>
            <person name="Walstead R."/>
            <person name="Shah Z."/>
            <person name="Kiflezghi M."/>
            <person name="Wade K."/>
            <person name="Ball S.L."/>
            <person name="Bradley K.W."/>
            <person name="Asai D.J."/>
            <person name="Bowman C.A."/>
            <person name="Russell D.A."/>
            <person name="Pope W.H."/>
            <person name="Jacobs-Sera D."/>
            <person name="Hendrix R.W."/>
            <person name="Hatfull G.F."/>
        </authorList>
    </citation>
    <scope>NUCLEOTIDE SEQUENCE [LARGE SCALE GENOMIC DNA]</scope>
</reference>
<evidence type="ECO:0000256" key="5">
    <source>
        <dbReference type="ARBA" id="ARBA00023004"/>
    </source>
</evidence>
<dbReference type="PANTHER" id="PTHR33693:SF1">
    <property type="entry name" value="TYPE-4 URACIL-DNA GLYCOSYLASE"/>
    <property type="match status" value="1"/>
</dbReference>
<organism evidence="9 10">
    <name type="scientific">Bacillus phage SP-15</name>
    <dbReference type="NCBI Taxonomy" id="1792032"/>
    <lineage>
        <taxon>Viruses</taxon>
        <taxon>Duplodnaviria</taxon>
        <taxon>Heunggongvirae</taxon>
        <taxon>Uroviricota</taxon>
        <taxon>Caudoviricetes</taxon>
        <taxon>Thornevirus</taxon>
        <taxon>Thornevirus SP15</taxon>
    </lineage>
</organism>
<keyword evidence="7" id="KW-0234">DNA repair</keyword>
<accession>A0A127AW33</accession>
<dbReference type="SMART" id="SM00987">
    <property type="entry name" value="UreE_C"/>
    <property type="match status" value="1"/>
</dbReference>
<evidence type="ECO:0000256" key="6">
    <source>
        <dbReference type="ARBA" id="ARBA00023014"/>
    </source>
</evidence>
<keyword evidence="1" id="KW-0004">4Fe-4S</keyword>
<dbReference type="GO" id="GO:0051539">
    <property type="term" value="F:4 iron, 4 sulfur cluster binding"/>
    <property type="evidence" value="ECO:0007669"/>
    <property type="project" value="UniProtKB-KW"/>
</dbReference>
<evidence type="ECO:0000256" key="3">
    <source>
        <dbReference type="ARBA" id="ARBA00022763"/>
    </source>
</evidence>
<evidence type="ECO:0000256" key="4">
    <source>
        <dbReference type="ARBA" id="ARBA00022801"/>
    </source>
</evidence>